<feature type="compositionally biased region" description="Low complexity" evidence="1">
    <location>
        <begin position="64"/>
        <end position="73"/>
    </location>
</feature>
<feature type="region of interest" description="Disordered" evidence="1">
    <location>
        <begin position="1164"/>
        <end position="1234"/>
    </location>
</feature>
<dbReference type="Proteomes" id="UP000451471">
    <property type="component" value="Unassembled WGS sequence"/>
</dbReference>
<accession>A0A6B0GMD5</accession>
<protein>
    <submittedName>
        <fullName evidence="2">Uncharacterized protein</fullName>
    </submittedName>
</protein>
<comment type="caution">
    <text evidence="2">The sequence shown here is derived from an EMBL/GenBank/DDBJ whole genome shotgun (WGS) entry which is preliminary data.</text>
</comment>
<evidence type="ECO:0000256" key="1">
    <source>
        <dbReference type="SAM" id="MobiDB-lite"/>
    </source>
</evidence>
<gene>
    <name evidence="2" type="ORF">GQS65_15665</name>
</gene>
<feature type="compositionally biased region" description="Polar residues" evidence="1">
    <location>
        <begin position="1168"/>
        <end position="1194"/>
    </location>
</feature>
<feature type="compositionally biased region" description="Acidic residues" evidence="1">
    <location>
        <begin position="1341"/>
        <end position="1350"/>
    </location>
</feature>
<organism evidence="2 3">
    <name type="scientific">Halomarina oriensis</name>
    <dbReference type="NCBI Taxonomy" id="671145"/>
    <lineage>
        <taxon>Archaea</taxon>
        <taxon>Methanobacteriati</taxon>
        <taxon>Methanobacteriota</taxon>
        <taxon>Stenosarchaea group</taxon>
        <taxon>Halobacteria</taxon>
        <taxon>Halobacteriales</taxon>
        <taxon>Natronomonadaceae</taxon>
        <taxon>Halomarina</taxon>
    </lineage>
</organism>
<feature type="compositionally biased region" description="Low complexity" evidence="1">
    <location>
        <begin position="81"/>
        <end position="111"/>
    </location>
</feature>
<name>A0A6B0GMD5_9EURY</name>
<feature type="compositionally biased region" description="Basic and acidic residues" evidence="1">
    <location>
        <begin position="1195"/>
        <end position="1227"/>
    </location>
</feature>
<dbReference type="EMBL" id="WSZK01000028">
    <property type="protein sequence ID" value="MWG35904.1"/>
    <property type="molecule type" value="Genomic_DNA"/>
</dbReference>
<feature type="region of interest" description="Disordered" evidence="1">
    <location>
        <begin position="1317"/>
        <end position="1350"/>
    </location>
</feature>
<evidence type="ECO:0000313" key="3">
    <source>
        <dbReference type="Proteomes" id="UP000451471"/>
    </source>
</evidence>
<feature type="compositionally biased region" description="Low complexity" evidence="1">
    <location>
        <begin position="16"/>
        <end position="54"/>
    </location>
</feature>
<dbReference type="RefSeq" id="WP_158205572.1">
    <property type="nucleotide sequence ID" value="NZ_WSZK01000028.1"/>
</dbReference>
<proteinExistence type="predicted"/>
<feature type="region of interest" description="Disordered" evidence="1">
    <location>
        <begin position="1"/>
        <end position="204"/>
    </location>
</feature>
<evidence type="ECO:0000313" key="2">
    <source>
        <dbReference type="EMBL" id="MWG35904.1"/>
    </source>
</evidence>
<dbReference type="OrthoDB" id="308493at2157"/>
<sequence>MADTSRFGAAAGSGGSSSSSSTDSSDTTDSSSSSTSSSTESNSTSSTSNDYTSGPRPAIRPVSDSDGGSSSGSSGSGGGSTSDSGSTGVYEPGPSQGSDSTTDTQSPTGGSNPAVRPADGSEPNSGDGGGSGGSSSDSSSRPSVRDNQTRGTNPLTDVDGDGSSDYGTTTENVEDEAPTNPEPVTVSRQDRDSDGDGLTQAQNQNIDAAVQGLEDRALQDAQGIETERSARGRRARQVERGFIDSIEAQQGVQLSRDDVAIVEGPNGQPQPELVAAARERLGVNPTDEEIARDVAGQEAGLDAEDIEVTRSGTVDEQAVSVALTGRARAERMRQEILAENPDLDPTDLVINDQDGDGDLDPRLTNAAKIRRARESVAAEVPGVGANEDQISVDIDDDGRAVAELTQSGRDAYRFELVRQAPEGAKRAVAASERMDVASDEFRARMRIAEANADIDVEDLEVRRDTVLVRNSSGELAARDDSSFGLTEDATREQLAREFGIDESEIELDRNAQGGWEADFSAEAAREIQSREPERFGDDGGRVLGIQGGEEFLDGLSRGFRSEIVDPVAGAAGVSARYSPVALVEDRVTGTNVTERSVESFVQGVGDVLDVPQIVRGLDEGGELIAYNVEGFNDGRGRETVGETVSAGVMAGDSFKTRLTSRPWETGSRIAGSFVGVAGTVGAASRVSGTAGRATSVALQPIEEGARLGAGAAGLPTTLRGAAASARGVSFQTPSARGRAGSVRERFRGDGESEFEVSFERDADAGLVEIDPQVRRQALERLADADLAARDLRARVAGVPSTISDAASEIGTGTLRSGADSATVTRSVVDSVREGTARAGAEALRRRADAELAAGGAQQQLRESVDSAADAGEQAATEAAFRAQTGRLDAEVAAGQVGPALRDSAVQARFDLQTARLDAEVAGRRVPQAARQGVRDVGLALDTARLDTELATTQARRRTREALRDAPESALFAADTARLDAEVAFGQAVDNAVPQSVRDVQATLEVEDSLAEALDVAGRRRIDDARSSFAIRRSLAGGRVEDRVDQLRDLLPDRAPDSRRVRPADESLPEAAFYAGRRRLSDARSSIAIQRALVEGRADRAVRSGLLDADDAVRALRDLPDDATIRIGPRRPDRVEEPTLDADADDLELDIYDDRDREFLRMALDESTDGSTGRPTQLQAGQNLNDGGRQQTVTRFESETESRAELEELRRQDDLVEQAQRDSFRRVETSVPRATEPAVDDGFETFEDAPPTSVEREMAMFEAELADDLDVGLDTSTDQFGDTDLDTWEGTAFETPTRFDQPTGSEFETEMRFDLDRRTRQRFRTPADPAPRRGGRELTDVPPEDEFGDDWFTDESAVDEVFDTGIASGDDVLEQDFWEN</sequence>
<keyword evidence="3" id="KW-1185">Reference proteome</keyword>
<feature type="compositionally biased region" description="Basic and acidic residues" evidence="1">
    <location>
        <begin position="1329"/>
        <end position="1338"/>
    </location>
</feature>
<reference evidence="2 3" key="1">
    <citation type="submission" date="2019-12" db="EMBL/GenBank/DDBJ databases">
        <title>Halocatena pleomorpha gen. nov. sp. nov., an extremely halophilic archaeon of family Halobacteriaceae isolated from saltpan soil.</title>
        <authorList>
            <person name="Pal Y."/>
            <person name="Verma A."/>
            <person name="Krishnamurthi S."/>
            <person name="Kumar P."/>
        </authorList>
    </citation>
    <scope>NUCLEOTIDE SEQUENCE [LARGE SCALE GENOMIC DNA]</scope>
    <source>
        <strain evidence="2 3">JCM 16495</strain>
    </source>
</reference>